<sequence length="854" mass="96382">MMPHQFLSSRRPKRMGSYFAGLALGWLATSGALLAGDAKQQLLDEGVEQIVFATRHQSIDAHYYASFGHYAQSENTPAYTEFGQLVILDVDSGEMNILLEDEKGGVRDPQMHYDGKKILFSYRPGGSPYFNLYEIDIASKELRQITKGEYDDIEPSYLPNGDIVFVSTRSERWVNCWATPSATIHRCDENGENIHVLSSNIEQDNTPWVLPDGRILYTRWEYVDRSQFTFHHLWTMHPDGTRQQAYFGNMHPGLVFIDGKPIPGSDEVLFSRSPKQHGWRDHKGYVARVSAKKGPDHEESLVVVNDKVVCVDPYPISKDLYIAAQETALITMTPDGEVAKLFDLPKQLIQQGLKIHEPRPVRPRARESIIPDRTDAAEETGTMILSNVYEGRNMDGIEPGSIRELLIMETLPKPVNHGGTQPPISFFGTFTLMRTLGTVPVEEDGSAHFEVPAKRPIVLAALDEEGNSVQRMLSFTTVMPGEKQSCIGCHEDRVSTPPPSYGSMSMALKREASIPKLAEHRPEIYDFPRDIQPILDRHCVECHSPDKLDGRVNLSGDDGPIFTHSYHTLTVLQEAVDNRNRANGSLPPYSFGSGASPLMKKLSGDHYDVKLSDTEIDIIRGWLDTGSAFPGTYAALGSGIVGNYDRLPEQYHGRMSSLNQVRDWPESVAASKVIRQDCMSCHTDNRRLPLHPADHKGIPHWSWGGVDKPIKRDMEWQDRELVFSSNHQVFNLSRPDKSLMLQAPLSKEQGGLGICVSADGKPVIESDDSETYQLILKMVERAKQELDGTSRFNRDDFVPLHSYLRQMKNYGIIPEEYDPAKHKIDPYEVDELYFQKHWYRAEGEFNEKATLIER</sequence>
<accession>A0A8J7MG00</accession>
<dbReference type="AlphaFoldDB" id="A0A8J7MG00"/>
<evidence type="ECO:0000259" key="1">
    <source>
        <dbReference type="Pfam" id="PF18582"/>
    </source>
</evidence>
<evidence type="ECO:0000313" key="2">
    <source>
        <dbReference type="EMBL" id="MBK1792112.1"/>
    </source>
</evidence>
<dbReference type="InterPro" id="IPR040698">
    <property type="entry name" value="HZS_alpha_mid"/>
</dbReference>
<feature type="domain" description="Hydrazine synthase alpha subunit middle" evidence="1">
    <location>
        <begin position="430"/>
        <end position="491"/>
    </location>
</feature>
<dbReference type="InterPro" id="IPR011042">
    <property type="entry name" value="6-blade_b-propeller_TolB-like"/>
</dbReference>
<comment type="caution">
    <text evidence="2">The sequence shown here is derived from an EMBL/GenBank/DDBJ whole genome shotgun (WGS) entry which is preliminary data.</text>
</comment>
<dbReference type="Proteomes" id="UP000624703">
    <property type="component" value="Unassembled WGS sequence"/>
</dbReference>
<dbReference type="InterPro" id="IPR036280">
    <property type="entry name" value="Multihaem_cyt_sf"/>
</dbReference>
<keyword evidence="3" id="KW-1185">Reference proteome</keyword>
<dbReference type="InterPro" id="IPR011659">
    <property type="entry name" value="WD40"/>
</dbReference>
<proteinExistence type="predicted"/>
<dbReference type="SUPFAM" id="SSF48695">
    <property type="entry name" value="Multiheme cytochromes"/>
    <property type="match status" value="1"/>
</dbReference>
<dbReference type="SUPFAM" id="SSF69304">
    <property type="entry name" value="Tricorn protease N-terminal domain"/>
    <property type="match status" value="1"/>
</dbReference>
<reference evidence="2" key="1">
    <citation type="submission" date="2021-01" db="EMBL/GenBank/DDBJ databases">
        <title>Modified the classification status of verrucomicrobia.</title>
        <authorList>
            <person name="Feng X."/>
        </authorList>
    </citation>
    <scope>NUCLEOTIDE SEQUENCE</scope>
    <source>
        <strain evidence="2">_KCTC 22039</strain>
    </source>
</reference>
<dbReference type="Pfam" id="PF18582">
    <property type="entry name" value="HZS_alpha"/>
    <property type="match status" value="1"/>
</dbReference>
<protein>
    <submittedName>
        <fullName evidence="2">PD40 domain-containing protein</fullName>
    </submittedName>
</protein>
<organism evidence="2 3">
    <name type="scientific">Persicirhabdus sediminis</name>
    <dbReference type="NCBI Taxonomy" id="454144"/>
    <lineage>
        <taxon>Bacteria</taxon>
        <taxon>Pseudomonadati</taxon>
        <taxon>Verrucomicrobiota</taxon>
        <taxon>Verrucomicrobiia</taxon>
        <taxon>Verrucomicrobiales</taxon>
        <taxon>Verrucomicrobiaceae</taxon>
        <taxon>Persicirhabdus</taxon>
    </lineage>
</organism>
<evidence type="ECO:0000313" key="3">
    <source>
        <dbReference type="Proteomes" id="UP000624703"/>
    </source>
</evidence>
<name>A0A8J7MG00_9BACT</name>
<dbReference type="Pfam" id="PF07676">
    <property type="entry name" value="PD40"/>
    <property type="match status" value="1"/>
</dbReference>
<dbReference type="EMBL" id="JAENIM010000043">
    <property type="protein sequence ID" value="MBK1792112.1"/>
    <property type="molecule type" value="Genomic_DNA"/>
</dbReference>
<dbReference type="Gene3D" id="2.120.10.30">
    <property type="entry name" value="TolB, C-terminal domain"/>
    <property type="match status" value="1"/>
</dbReference>
<gene>
    <name evidence="2" type="ORF">JIN82_13200</name>
</gene>